<name>A0A447Y5N0_ECOLX</name>
<organism evidence="1 2">
    <name type="scientific">Escherichia coli</name>
    <dbReference type="NCBI Taxonomy" id="562"/>
    <lineage>
        <taxon>Bacteria</taxon>
        <taxon>Pseudomonadati</taxon>
        <taxon>Pseudomonadota</taxon>
        <taxon>Gammaproteobacteria</taxon>
        <taxon>Enterobacterales</taxon>
        <taxon>Enterobacteriaceae</taxon>
        <taxon>Escherichia</taxon>
    </lineage>
</organism>
<reference evidence="1 2" key="1">
    <citation type="submission" date="2018-12" db="EMBL/GenBank/DDBJ databases">
        <authorList>
            <consortium name="Pathogen Informatics"/>
        </authorList>
    </citation>
    <scope>NUCLEOTIDE SEQUENCE [LARGE SCALE GENOMIC DNA]</scope>
    <source>
        <strain evidence="1 2">NCTC9702</strain>
    </source>
</reference>
<protein>
    <submittedName>
        <fullName evidence="1">Uncharacterized protein</fullName>
    </submittedName>
</protein>
<sequence length="90" mass="9970">MTINDDIHHTDMNRVGILYNQVSPFPVPLHLRCSIFGNQANACRSPEQLDTRFNCDSSEFAALLLAEGGIFLIFSQKTDSRSSGNDTPLV</sequence>
<evidence type="ECO:0000313" key="2">
    <source>
        <dbReference type="Proteomes" id="UP000277930"/>
    </source>
</evidence>
<proteinExistence type="predicted"/>
<dbReference type="Proteomes" id="UP000277930">
    <property type="component" value="Chromosome 1"/>
</dbReference>
<dbReference type="AlphaFoldDB" id="A0A447Y5N0"/>
<evidence type="ECO:0000313" key="1">
    <source>
        <dbReference type="EMBL" id="VED38553.1"/>
    </source>
</evidence>
<gene>
    <name evidence="1" type="ORF">NCTC9702_05955</name>
</gene>
<accession>A0A447Y5N0</accession>
<dbReference type="EMBL" id="LR134246">
    <property type="protein sequence ID" value="VED38553.1"/>
    <property type="molecule type" value="Genomic_DNA"/>
</dbReference>